<reference evidence="1 2" key="1">
    <citation type="submission" date="2021-06" db="EMBL/GenBank/DDBJ databases">
        <title>A haploid diamondback moth (Plutella xylostella L.) genome assembly resolves 31 chromosomes and identifies a diamide resistance mutation.</title>
        <authorList>
            <person name="Ward C.M."/>
            <person name="Perry K.D."/>
            <person name="Baker G."/>
            <person name="Powis K."/>
            <person name="Heckel D.G."/>
            <person name="Baxter S.W."/>
        </authorList>
    </citation>
    <scope>NUCLEOTIDE SEQUENCE [LARGE SCALE GENOMIC DNA]</scope>
    <source>
        <strain evidence="1 2">LV</strain>
        <tissue evidence="1">Single pupa</tissue>
    </source>
</reference>
<comment type="caution">
    <text evidence="1">The sequence shown here is derived from an EMBL/GenBank/DDBJ whole genome shotgun (WGS) entry which is preliminary data.</text>
</comment>
<dbReference type="EMBL" id="JAHIBW010000014">
    <property type="protein sequence ID" value="KAG7304663.1"/>
    <property type="molecule type" value="Genomic_DNA"/>
</dbReference>
<sequence length="159" mass="17280">MEDTDRKSAIARRAYYKGAITKQKAKLQQENLNLASAEMLKLKEAKLIKIYARALALESSNVRDNTVKDREVNMRAGSTLQVSQAKTTHVAVDASCNFCGPQRKATNNHSEETVALLSGKNNCGQVLLPTAKVELVSRGGSKIIVKALLDSASQSSFIT</sequence>
<dbReference type="Proteomes" id="UP000823941">
    <property type="component" value="Chromosome 14"/>
</dbReference>
<keyword evidence="2" id="KW-1185">Reference proteome</keyword>
<gene>
    <name evidence="1" type="ORF">JYU34_010005</name>
</gene>
<feature type="non-terminal residue" evidence="1">
    <location>
        <position position="159"/>
    </location>
</feature>
<protein>
    <submittedName>
        <fullName evidence="1">Uncharacterized protein</fullName>
    </submittedName>
</protein>
<accession>A0ABQ7QHF4</accession>
<name>A0ABQ7QHF4_PLUXY</name>
<organism evidence="1 2">
    <name type="scientific">Plutella xylostella</name>
    <name type="common">Diamondback moth</name>
    <name type="synonym">Plutella maculipennis</name>
    <dbReference type="NCBI Taxonomy" id="51655"/>
    <lineage>
        <taxon>Eukaryota</taxon>
        <taxon>Metazoa</taxon>
        <taxon>Ecdysozoa</taxon>
        <taxon>Arthropoda</taxon>
        <taxon>Hexapoda</taxon>
        <taxon>Insecta</taxon>
        <taxon>Pterygota</taxon>
        <taxon>Neoptera</taxon>
        <taxon>Endopterygota</taxon>
        <taxon>Lepidoptera</taxon>
        <taxon>Glossata</taxon>
        <taxon>Ditrysia</taxon>
        <taxon>Yponomeutoidea</taxon>
        <taxon>Plutellidae</taxon>
        <taxon>Plutella</taxon>
    </lineage>
</organism>
<evidence type="ECO:0000313" key="1">
    <source>
        <dbReference type="EMBL" id="KAG7304663.1"/>
    </source>
</evidence>
<proteinExistence type="predicted"/>
<evidence type="ECO:0000313" key="2">
    <source>
        <dbReference type="Proteomes" id="UP000823941"/>
    </source>
</evidence>